<evidence type="ECO:0000256" key="5">
    <source>
        <dbReference type="ARBA" id="ARBA00023136"/>
    </source>
</evidence>
<keyword evidence="5 6" id="KW-0472">Membrane</keyword>
<organism evidence="8 9">
    <name type="scientific">Pseudolysinimonas kribbensis</name>
    <dbReference type="NCBI Taxonomy" id="433641"/>
    <lineage>
        <taxon>Bacteria</taxon>
        <taxon>Bacillati</taxon>
        <taxon>Actinomycetota</taxon>
        <taxon>Actinomycetes</taxon>
        <taxon>Micrococcales</taxon>
        <taxon>Microbacteriaceae</taxon>
        <taxon>Pseudolysinimonas</taxon>
    </lineage>
</organism>
<feature type="transmembrane region" description="Helical" evidence="6">
    <location>
        <begin position="75"/>
        <end position="93"/>
    </location>
</feature>
<evidence type="ECO:0000256" key="1">
    <source>
        <dbReference type="ARBA" id="ARBA00004651"/>
    </source>
</evidence>
<name>A0ABQ6KAB7_9MICO</name>
<feature type="transmembrane region" description="Helical" evidence="6">
    <location>
        <begin position="15"/>
        <end position="44"/>
    </location>
</feature>
<dbReference type="Pfam" id="PF12823">
    <property type="entry name" value="DUF3817"/>
    <property type="match status" value="1"/>
</dbReference>
<comment type="caution">
    <text evidence="8">The sequence shown here is derived from an EMBL/GenBank/DDBJ whole genome shotgun (WGS) entry which is preliminary data.</text>
</comment>
<dbReference type="NCBIfam" id="TIGR03954">
    <property type="entry name" value="integ_memb_HG"/>
    <property type="match status" value="1"/>
</dbReference>
<accession>A0ABQ6KAB7</accession>
<keyword evidence="9" id="KW-1185">Reference proteome</keyword>
<evidence type="ECO:0000256" key="6">
    <source>
        <dbReference type="SAM" id="Phobius"/>
    </source>
</evidence>
<keyword evidence="4 6" id="KW-1133">Transmembrane helix</keyword>
<feature type="domain" description="DUF3817" evidence="7">
    <location>
        <begin position="18"/>
        <end position="122"/>
    </location>
</feature>
<sequence length="144" mass="15998">MPAGPRPEDVPRIRIVLAVFRVSAIVTGVFLLGLCTMMVLRYAFHVDIEVGGPFGLVALVPPKEITAVNFSTLELIAHGWLYVLYLGLDFLLWRMLRFSFGRFLFFALGGIIPFLSFYFEFRIPAYVNARLAEVPAAASAEVAA</sequence>
<reference evidence="9" key="1">
    <citation type="journal article" date="2019" name="Int. J. Syst. Evol. Microbiol.">
        <title>The Global Catalogue of Microorganisms (GCM) 10K type strain sequencing project: providing services to taxonomists for standard genome sequencing and annotation.</title>
        <authorList>
            <consortium name="The Broad Institute Genomics Platform"/>
            <consortium name="The Broad Institute Genome Sequencing Center for Infectious Disease"/>
            <person name="Wu L."/>
            <person name="Ma J."/>
        </authorList>
    </citation>
    <scope>NUCLEOTIDE SEQUENCE [LARGE SCALE GENOMIC DNA]</scope>
    <source>
        <strain evidence="9">NBRC 108894</strain>
    </source>
</reference>
<evidence type="ECO:0000256" key="2">
    <source>
        <dbReference type="ARBA" id="ARBA00022475"/>
    </source>
</evidence>
<comment type="subcellular location">
    <subcellularLocation>
        <location evidence="1">Cell membrane</location>
        <topology evidence="1">Multi-pass membrane protein</topology>
    </subcellularLocation>
</comment>
<feature type="transmembrane region" description="Helical" evidence="6">
    <location>
        <begin position="100"/>
        <end position="119"/>
    </location>
</feature>
<evidence type="ECO:0000313" key="8">
    <source>
        <dbReference type="EMBL" id="GMA95732.1"/>
    </source>
</evidence>
<protein>
    <submittedName>
        <fullName evidence="8">Membrane protein</fullName>
    </submittedName>
</protein>
<dbReference type="RefSeq" id="WP_284254444.1">
    <property type="nucleotide sequence ID" value="NZ_BAAAQO010000002.1"/>
</dbReference>
<dbReference type="EMBL" id="BSVB01000001">
    <property type="protein sequence ID" value="GMA95732.1"/>
    <property type="molecule type" value="Genomic_DNA"/>
</dbReference>
<keyword evidence="2" id="KW-1003">Cell membrane</keyword>
<dbReference type="PANTHER" id="PTHR40077">
    <property type="entry name" value="MEMBRANE PROTEIN-RELATED"/>
    <property type="match status" value="1"/>
</dbReference>
<dbReference type="Proteomes" id="UP001157034">
    <property type="component" value="Unassembled WGS sequence"/>
</dbReference>
<evidence type="ECO:0000256" key="4">
    <source>
        <dbReference type="ARBA" id="ARBA00022989"/>
    </source>
</evidence>
<keyword evidence="3 6" id="KW-0812">Transmembrane</keyword>
<evidence type="ECO:0000256" key="3">
    <source>
        <dbReference type="ARBA" id="ARBA00022692"/>
    </source>
</evidence>
<evidence type="ECO:0000259" key="7">
    <source>
        <dbReference type="Pfam" id="PF12823"/>
    </source>
</evidence>
<proteinExistence type="predicted"/>
<dbReference type="PANTHER" id="PTHR40077:SF2">
    <property type="entry name" value="MEMBRANE PROTEIN"/>
    <property type="match status" value="1"/>
</dbReference>
<gene>
    <name evidence="8" type="ORF">GCM10025881_25560</name>
</gene>
<dbReference type="InterPro" id="IPR023845">
    <property type="entry name" value="DUF3817_TM"/>
</dbReference>
<evidence type="ECO:0000313" key="9">
    <source>
        <dbReference type="Proteomes" id="UP001157034"/>
    </source>
</evidence>